<reference evidence="2 3" key="1">
    <citation type="submission" date="2019-04" db="EMBL/GenBank/DDBJ databases">
        <title>High contiguity whole genome sequence and gene annotation resource for two Venturia nashicola isolates.</title>
        <authorList>
            <person name="Prokchorchik M."/>
            <person name="Won K."/>
            <person name="Lee Y."/>
            <person name="Choi E.D."/>
            <person name="Segonzac C."/>
            <person name="Sohn K.H."/>
        </authorList>
    </citation>
    <scope>NUCLEOTIDE SEQUENCE [LARGE SCALE GENOMIC DNA]</scope>
    <source>
        <strain evidence="2 3">PRI2</strain>
    </source>
</reference>
<comment type="caution">
    <text evidence="2">The sequence shown here is derived from an EMBL/GenBank/DDBJ whole genome shotgun (WGS) entry which is preliminary data.</text>
</comment>
<dbReference type="Proteomes" id="UP000298493">
    <property type="component" value="Unassembled WGS sequence"/>
</dbReference>
<protein>
    <submittedName>
        <fullName evidence="2">Uncharacterized protein</fullName>
    </submittedName>
</protein>
<evidence type="ECO:0000256" key="1">
    <source>
        <dbReference type="SAM" id="MobiDB-lite"/>
    </source>
</evidence>
<proteinExistence type="predicted"/>
<evidence type="ECO:0000313" key="2">
    <source>
        <dbReference type="EMBL" id="TID18895.1"/>
    </source>
</evidence>
<gene>
    <name evidence="2" type="ORF">E6O75_ATG06016</name>
</gene>
<feature type="region of interest" description="Disordered" evidence="1">
    <location>
        <begin position="1"/>
        <end position="54"/>
    </location>
</feature>
<dbReference type="AlphaFoldDB" id="A0A4Z1P3X9"/>
<evidence type="ECO:0000313" key="3">
    <source>
        <dbReference type="Proteomes" id="UP000298493"/>
    </source>
</evidence>
<name>A0A4Z1P3X9_9PEZI</name>
<keyword evidence="3" id="KW-1185">Reference proteome</keyword>
<organism evidence="2 3">
    <name type="scientific">Venturia nashicola</name>
    <dbReference type="NCBI Taxonomy" id="86259"/>
    <lineage>
        <taxon>Eukaryota</taxon>
        <taxon>Fungi</taxon>
        <taxon>Dikarya</taxon>
        <taxon>Ascomycota</taxon>
        <taxon>Pezizomycotina</taxon>
        <taxon>Dothideomycetes</taxon>
        <taxon>Pleosporomycetidae</taxon>
        <taxon>Venturiales</taxon>
        <taxon>Venturiaceae</taxon>
        <taxon>Venturia</taxon>
    </lineage>
</organism>
<dbReference type="EMBL" id="SNSC02000013">
    <property type="protein sequence ID" value="TID18895.1"/>
    <property type="molecule type" value="Genomic_DNA"/>
</dbReference>
<sequence>MGMVVPDGTQNNTDPKHGHTHSKWPSPSPPSTSPRPIMNKRAHSPHSALLPSPLTHSTIHAYGSCYS</sequence>
<accession>A0A4Z1P3X9</accession>